<dbReference type="GO" id="GO:0046872">
    <property type="term" value="F:metal ion binding"/>
    <property type="evidence" value="ECO:0007669"/>
    <property type="project" value="UniProtKB-KW"/>
</dbReference>
<evidence type="ECO:0000256" key="7">
    <source>
        <dbReference type="ARBA" id="ARBA00023014"/>
    </source>
</evidence>
<evidence type="ECO:0000256" key="6">
    <source>
        <dbReference type="ARBA" id="ARBA00023004"/>
    </source>
</evidence>
<organism evidence="9 10">
    <name type="scientific">Cohnella abietis</name>
    <dbReference type="NCBI Taxonomy" id="2507935"/>
    <lineage>
        <taxon>Bacteria</taxon>
        <taxon>Bacillati</taxon>
        <taxon>Bacillota</taxon>
        <taxon>Bacilli</taxon>
        <taxon>Bacillales</taxon>
        <taxon>Paenibacillaceae</taxon>
        <taxon>Cohnella</taxon>
    </lineage>
</organism>
<dbReference type="PANTHER" id="PTHR43687">
    <property type="entry name" value="ADENYLYLSULFATE REDUCTASE, BETA SUBUNIT"/>
    <property type="match status" value="1"/>
</dbReference>
<evidence type="ECO:0000313" key="10">
    <source>
        <dbReference type="Proteomes" id="UP000289856"/>
    </source>
</evidence>
<dbReference type="PROSITE" id="PS51379">
    <property type="entry name" value="4FE4S_FER_2"/>
    <property type="match status" value="2"/>
</dbReference>
<evidence type="ECO:0000256" key="1">
    <source>
        <dbReference type="ARBA" id="ARBA00022448"/>
    </source>
</evidence>
<feature type="domain" description="4Fe-4S ferredoxin-type" evidence="8">
    <location>
        <begin position="1"/>
        <end position="30"/>
    </location>
</feature>
<evidence type="ECO:0000313" key="9">
    <source>
        <dbReference type="EMBL" id="BBI33351.1"/>
    </source>
</evidence>
<protein>
    <submittedName>
        <fullName evidence="9">Ferredoxin</fullName>
    </submittedName>
</protein>
<evidence type="ECO:0000259" key="8">
    <source>
        <dbReference type="PROSITE" id="PS51379"/>
    </source>
</evidence>
<dbReference type="Gene3D" id="3.30.70.20">
    <property type="match status" value="1"/>
</dbReference>
<dbReference type="OrthoDB" id="9804603at2"/>
<keyword evidence="1" id="KW-0813">Transport</keyword>
<dbReference type="SUPFAM" id="SSF54862">
    <property type="entry name" value="4Fe-4S ferredoxins"/>
    <property type="match status" value="1"/>
</dbReference>
<keyword evidence="5" id="KW-0249">Electron transport</keyword>
<keyword evidence="3" id="KW-0479">Metal-binding</keyword>
<dbReference type="InterPro" id="IPR017896">
    <property type="entry name" value="4Fe4S_Fe-S-bd"/>
</dbReference>
<evidence type="ECO:0000256" key="4">
    <source>
        <dbReference type="ARBA" id="ARBA00022737"/>
    </source>
</evidence>
<name>A0A3T1D5I1_9BACL</name>
<evidence type="ECO:0000256" key="2">
    <source>
        <dbReference type="ARBA" id="ARBA00022485"/>
    </source>
</evidence>
<keyword evidence="10" id="KW-1185">Reference proteome</keyword>
<dbReference type="PANTHER" id="PTHR43687:SF6">
    <property type="entry name" value="L-ASPARTATE SEMIALDEHYDE SULFURTRANSFERASE IRON-SULFUR SUBUNIT"/>
    <property type="match status" value="1"/>
</dbReference>
<dbReference type="InterPro" id="IPR017900">
    <property type="entry name" value="4Fe4S_Fe_S_CS"/>
</dbReference>
<sequence>MIQIISQERCVGCDWCIKVCPTDVFDKKDGFPVIARVSDCQTCYMCELYCPTNAMYVSPLIDEEEEIDEQALIENSIIGSYRKEIGWGKGLQSTASRDQFHLLNLINSNDCKL</sequence>
<dbReference type="InterPro" id="IPR050572">
    <property type="entry name" value="Fe-S_Ferredoxin"/>
</dbReference>
<keyword evidence="7" id="KW-0411">Iron-sulfur</keyword>
<gene>
    <name evidence="9" type="ORF">KCTCHS21_27500</name>
</gene>
<keyword evidence="2" id="KW-0004">4Fe-4S</keyword>
<evidence type="ECO:0000256" key="3">
    <source>
        <dbReference type="ARBA" id="ARBA00022723"/>
    </source>
</evidence>
<dbReference type="Proteomes" id="UP000289856">
    <property type="component" value="Chromosome"/>
</dbReference>
<dbReference type="KEGG" id="cohn:KCTCHS21_27500"/>
<feature type="domain" description="4Fe-4S ferredoxin-type" evidence="8">
    <location>
        <begin position="31"/>
        <end position="60"/>
    </location>
</feature>
<dbReference type="RefSeq" id="WP_130608911.1">
    <property type="nucleotide sequence ID" value="NZ_AP019400.1"/>
</dbReference>
<keyword evidence="4" id="KW-0677">Repeat</keyword>
<dbReference type="PROSITE" id="PS00198">
    <property type="entry name" value="4FE4S_FER_1"/>
    <property type="match status" value="2"/>
</dbReference>
<keyword evidence="6" id="KW-0408">Iron</keyword>
<dbReference type="EMBL" id="AP019400">
    <property type="protein sequence ID" value="BBI33351.1"/>
    <property type="molecule type" value="Genomic_DNA"/>
</dbReference>
<evidence type="ECO:0000256" key="5">
    <source>
        <dbReference type="ARBA" id="ARBA00022982"/>
    </source>
</evidence>
<proteinExistence type="predicted"/>
<reference evidence="9 10" key="1">
    <citation type="submission" date="2019-01" db="EMBL/GenBank/DDBJ databases">
        <title>Complete genome sequence of Cohnella hallensis HS21 isolated from Korean fir (Abies koreana) rhizospheric soil.</title>
        <authorList>
            <person name="Jiang L."/>
            <person name="Kang S.W."/>
            <person name="Kim S."/>
            <person name="Jung J."/>
            <person name="Kim C.Y."/>
            <person name="Kim D.H."/>
            <person name="Kim S.W."/>
            <person name="Lee J."/>
        </authorList>
    </citation>
    <scope>NUCLEOTIDE SEQUENCE [LARGE SCALE GENOMIC DNA]</scope>
    <source>
        <strain evidence="9 10">HS21</strain>
    </source>
</reference>
<dbReference type="AlphaFoldDB" id="A0A3T1D5I1"/>
<dbReference type="Pfam" id="PF13187">
    <property type="entry name" value="Fer4_9"/>
    <property type="match status" value="1"/>
</dbReference>
<dbReference type="GO" id="GO:0051539">
    <property type="term" value="F:4 iron, 4 sulfur cluster binding"/>
    <property type="evidence" value="ECO:0007669"/>
    <property type="project" value="UniProtKB-KW"/>
</dbReference>
<accession>A0A3T1D5I1</accession>